<gene>
    <name evidence="1" type="ORF">CL6EHI_192250</name>
</gene>
<proteinExistence type="predicted"/>
<dbReference type="AlphaFoldDB" id="A0A5K1VK40"/>
<dbReference type="InterPro" id="IPR026906">
    <property type="entry name" value="LRR_5"/>
</dbReference>
<protein>
    <submittedName>
        <fullName evidence="1">Leucine rich repeat protein bspa family</fullName>
    </submittedName>
</protein>
<dbReference type="VEuPathDB" id="AmoebaDB:KM1_156500"/>
<sequence>MSHSQVDPYSMMIISKYFATIDEFKNIQMVNKKYSNLMSKFHYNPVSLTIKTKKYFPKLQTLCLYNRKDELFDDRRIKTIKIFYEVSYEEYNKKVKDKVHYCHVYYSSRDLDTFGKNIPTKVCEIKEYCFSEFDLKKNCLIIPTNITSLKASSFSDCLNLTHISIPSSVVSIGRQCFSNCYELESISLPSSVSFLGSDCFSNCYNLTGVTISSSIDRLGSYIFWDCYNLKELEIPNVLITLNQKVLFGDIVLNGLLLPNSVKRLNKHNFITQTSLTSFEIPNSFTGIGTYCFSECTNLTQLSIPSTICYFGQSCFKGCSSHLKIIGNVPQNLFI</sequence>
<dbReference type="Proteomes" id="UP000078387">
    <property type="component" value="Unassembled WGS sequence"/>
</dbReference>
<organism evidence="1 2">
    <name type="scientific">Entamoeba histolytica</name>
    <dbReference type="NCBI Taxonomy" id="5759"/>
    <lineage>
        <taxon>Eukaryota</taxon>
        <taxon>Amoebozoa</taxon>
        <taxon>Evosea</taxon>
        <taxon>Archamoebae</taxon>
        <taxon>Mastigamoebida</taxon>
        <taxon>Entamoebidae</taxon>
        <taxon>Entamoeba</taxon>
    </lineage>
</organism>
<dbReference type="VEuPathDB" id="AmoebaDB:EHI8A_087960"/>
<evidence type="ECO:0000313" key="2">
    <source>
        <dbReference type="Proteomes" id="UP000078387"/>
    </source>
</evidence>
<dbReference type="VEuPathDB" id="AmoebaDB:EHI5A_035750"/>
<reference evidence="1 2" key="1">
    <citation type="submission" date="2016-05" db="EMBL/GenBank/DDBJ databases">
        <title>First whole genome sequencing of Entamoeba histolytica HM1:IMSS-clone-6.</title>
        <authorList>
            <person name="Mukherjee Avik.K."/>
            <person name="Izumyama S."/>
            <person name="Nakada-Tsukui K."/>
            <person name="Nozaki T."/>
        </authorList>
    </citation>
    <scope>NUCLEOTIDE SEQUENCE [LARGE SCALE GENOMIC DNA]</scope>
    <source>
        <strain evidence="1 2">HM1:IMSS clone 6</strain>
    </source>
</reference>
<name>A0A5K1VK40_ENTHI</name>
<dbReference type="VEuPathDB" id="AmoebaDB:EHI7A_085250"/>
<dbReference type="InterPro" id="IPR053139">
    <property type="entry name" value="Surface_bspA-like"/>
</dbReference>
<dbReference type="Gene3D" id="3.80.10.10">
    <property type="entry name" value="Ribonuclease Inhibitor"/>
    <property type="match status" value="1"/>
</dbReference>
<dbReference type="SUPFAM" id="SSF52058">
    <property type="entry name" value="L domain-like"/>
    <property type="match status" value="1"/>
</dbReference>
<comment type="caution">
    <text evidence="1">The sequence shown here is derived from an EMBL/GenBank/DDBJ whole genome shotgun (WGS) entry which is preliminary data.</text>
</comment>
<dbReference type="InterPro" id="IPR032675">
    <property type="entry name" value="LRR_dom_sf"/>
</dbReference>
<evidence type="ECO:0000313" key="1">
    <source>
        <dbReference type="EMBL" id="GAT95040.1"/>
    </source>
</evidence>
<dbReference type="EMBL" id="BDEQ01000001">
    <property type="protein sequence ID" value="GAT95040.1"/>
    <property type="molecule type" value="Genomic_DNA"/>
</dbReference>
<accession>A0A5K1VK40</accession>
<dbReference type="Pfam" id="PF13306">
    <property type="entry name" value="LRR_5"/>
    <property type="match status" value="1"/>
</dbReference>
<dbReference type="OMA" id="RQCFINC"/>
<dbReference type="PANTHER" id="PTHR45661">
    <property type="entry name" value="SURFACE ANTIGEN"/>
    <property type="match status" value="1"/>
</dbReference>
<dbReference type="PANTHER" id="PTHR45661:SF3">
    <property type="entry name" value="IG-LIKE DOMAIN-CONTAINING PROTEIN"/>
    <property type="match status" value="1"/>
</dbReference>
<dbReference type="VEuPathDB" id="AmoebaDB:EHI_192250"/>